<keyword evidence="3" id="KW-1185">Reference proteome</keyword>
<proteinExistence type="predicted"/>
<dbReference type="EMBL" id="FZOD01000004">
    <property type="protein sequence ID" value="SNS09075.1"/>
    <property type="molecule type" value="Genomic_DNA"/>
</dbReference>
<feature type="transmembrane region" description="Helical" evidence="1">
    <location>
        <begin position="165"/>
        <end position="184"/>
    </location>
</feature>
<reference evidence="2 3" key="1">
    <citation type="submission" date="2017-06" db="EMBL/GenBank/DDBJ databases">
        <authorList>
            <person name="Kim H.J."/>
            <person name="Triplett B.A."/>
        </authorList>
    </citation>
    <scope>NUCLEOTIDE SEQUENCE [LARGE SCALE GENOMIC DNA]</scope>
    <source>
        <strain evidence="2 3">CGMCC 4.2132</strain>
    </source>
</reference>
<keyword evidence="1" id="KW-0812">Transmembrane</keyword>
<keyword evidence="1" id="KW-0472">Membrane</keyword>
<keyword evidence="1" id="KW-1133">Transmembrane helix</keyword>
<gene>
    <name evidence="2" type="ORF">SAMN05216276_10049</name>
</gene>
<dbReference type="Proteomes" id="UP000198282">
    <property type="component" value="Unassembled WGS sequence"/>
</dbReference>
<evidence type="ECO:0000313" key="3">
    <source>
        <dbReference type="Proteomes" id="UP000198282"/>
    </source>
</evidence>
<dbReference type="AlphaFoldDB" id="A0A239BLP7"/>
<evidence type="ECO:0000313" key="2">
    <source>
        <dbReference type="EMBL" id="SNS09075.1"/>
    </source>
</evidence>
<evidence type="ECO:0000256" key="1">
    <source>
        <dbReference type="SAM" id="Phobius"/>
    </source>
</evidence>
<accession>A0A239BLP7</accession>
<name>A0A239BLP7_9ACTN</name>
<sequence>MLSWDGATLVAVDPIAGRSVRLAPAALYHYRYRRMTLVSREKRPQSVNGLAGLDSDGLVLLDLPGEWPADEVTAFAARRGIPVEDALLTPSKRVRTALARRAPGWERLVGQSSSRMSRRKKAVALGVGAAGLLAMAYIATTVGLFAWRGLSAMGRVLLDLVEVKWLAVFFSPLVIVLGPAYRALHARRSRRGTTLGPPGGPCLVLRRNERLRVWLGPRMVPEDLAMGPNPDCVGGLLLYRHERLSGLFIMSGDGQLMRHLPGPWPPEDAHRFAVRLGLSFEIRTLGREEYLGLTSKVSDAAP</sequence>
<feature type="transmembrane region" description="Helical" evidence="1">
    <location>
        <begin position="122"/>
        <end position="145"/>
    </location>
</feature>
<organism evidence="2 3">
    <name type="scientific">Streptosporangium subroseum</name>
    <dbReference type="NCBI Taxonomy" id="106412"/>
    <lineage>
        <taxon>Bacteria</taxon>
        <taxon>Bacillati</taxon>
        <taxon>Actinomycetota</taxon>
        <taxon>Actinomycetes</taxon>
        <taxon>Streptosporangiales</taxon>
        <taxon>Streptosporangiaceae</taxon>
        <taxon>Streptosporangium</taxon>
    </lineage>
</organism>
<protein>
    <submittedName>
        <fullName evidence="2">Uncharacterized protein</fullName>
    </submittedName>
</protein>